<dbReference type="OrthoDB" id="9794530at2"/>
<comment type="caution">
    <text evidence="9">The sequence shown here is derived from an EMBL/GenBank/DDBJ whole genome shotgun (WGS) entry which is preliminary data.</text>
</comment>
<dbReference type="Pfam" id="PF05209">
    <property type="entry name" value="MinC_N"/>
    <property type="match status" value="1"/>
</dbReference>
<dbReference type="GO" id="GO:0000917">
    <property type="term" value="P:division septum assembly"/>
    <property type="evidence" value="ECO:0007669"/>
    <property type="project" value="UniProtKB-KW"/>
</dbReference>
<dbReference type="InterPro" id="IPR016098">
    <property type="entry name" value="CAP/MinC_C"/>
</dbReference>
<evidence type="ECO:0000256" key="2">
    <source>
        <dbReference type="ARBA" id="ARBA00022618"/>
    </source>
</evidence>
<dbReference type="InterPro" id="IPR005526">
    <property type="entry name" value="Septum_form_inhib_MinC_C"/>
</dbReference>
<evidence type="ECO:0000259" key="8">
    <source>
        <dbReference type="Pfam" id="PF05209"/>
    </source>
</evidence>
<dbReference type="NCBIfam" id="TIGR01222">
    <property type="entry name" value="minC"/>
    <property type="match status" value="1"/>
</dbReference>
<feature type="domain" description="Septum formation inhibitor MinC C-terminal" evidence="7">
    <location>
        <begin position="119"/>
        <end position="216"/>
    </location>
</feature>
<organism evidence="9 10">
    <name type="scientific">Cricetibacter osteomyelitidis</name>
    <dbReference type="NCBI Taxonomy" id="1521931"/>
    <lineage>
        <taxon>Bacteria</taxon>
        <taxon>Pseudomonadati</taxon>
        <taxon>Pseudomonadota</taxon>
        <taxon>Gammaproteobacteria</taxon>
        <taxon>Pasteurellales</taxon>
        <taxon>Pasteurellaceae</taxon>
        <taxon>Cricetibacter</taxon>
    </lineage>
</organism>
<sequence length="223" mass="24741">MATDIIELKTGQFSAIALTINSSSLTTIKRALSRKVKSSSIFFKDMSVVLSFTPSLEKINLVTLKSHLTEYGINVIGVTDWQNNLQKEVLTTAGLVPLGQTLQSSDILPEYRYIPPLILERDIENGEVIYAKSQDLLIYGDVKEGAEILADGNIHVYGRLQGKATAGVNTNNGVIYTQSLEAEFISVNQRFLHKENLPDAYWLQPVRIISEKSGLIFQPLLKS</sequence>
<protein>
    <recommendedName>
        <fullName evidence="6">Probable septum site-determining protein MinC</fullName>
    </recommendedName>
</protein>
<dbReference type="InterPro" id="IPR013033">
    <property type="entry name" value="MinC"/>
</dbReference>
<dbReference type="GO" id="GO:1901891">
    <property type="term" value="P:regulation of cell septum assembly"/>
    <property type="evidence" value="ECO:0007669"/>
    <property type="project" value="InterPro"/>
</dbReference>
<evidence type="ECO:0000256" key="5">
    <source>
        <dbReference type="ARBA" id="ARBA00025606"/>
    </source>
</evidence>
<dbReference type="Pfam" id="PF03775">
    <property type="entry name" value="MinC_C"/>
    <property type="match status" value="1"/>
</dbReference>
<accession>A0A4R2SV33</accession>
<keyword evidence="10" id="KW-1185">Reference proteome</keyword>
<keyword evidence="4 6" id="KW-0131">Cell cycle</keyword>
<reference evidence="9 10" key="1">
    <citation type="submission" date="2019-03" db="EMBL/GenBank/DDBJ databases">
        <title>Genomic Encyclopedia of Type Strains, Phase IV (KMG-IV): sequencing the most valuable type-strain genomes for metagenomic binning, comparative biology and taxonomic classification.</title>
        <authorList>
            <person name="Goeker M."/>
        </authorList>
    </citation>
    <scope>NUCLEOTIDE SEQUENCE [LARGE SCALE GENOMIC DNA]</scope>
    <source>
        <strain evidence="9 10">DSM 28404</strain>
    </source>
</reference>
<evidence type="ECO:0000313" key="10">
    <source>
        <dbReference type="Proteomes" id="UP000295763"/>
    </source>
</evidence>
<dbReference type="GO" id="GO:0051302">
    <property type="term" value="P:regulation of cell division"/>
    <property type="evidence" value="ECO:0007669"/>
    <property type="project" value="InterPro"/>
</dbReference>
<name>A0A4R2SV33_9PAST</name>
<dbReference type="InterPro" id="IPR036145">
    <property type="entry name" value="MinC_C_sf"/>
</dbReference>
<comment type="similarity">
    <text evidence="1 6">Belongs to the MinC family.</text>
</comment>
<dbReference type="InterPro" id="IPR007874">
    <property type="entry name" value="MinC_N"/>
</dbReference>
<dbReference type="GO" id="GO:0000902">
    <property type="term" value="P:cell morphogenesis"/>
    <property type="evidence" value="ECO:0007669"/>
    <property type="project" value="InterPro"/>
</dbReference>
<dbReference type="SUPFAM" id="SSF63848">
    <property type="entry name" value="Cell-division inhibitor MinC, C-terminal domain"/>
    <property type="match status" value="1"/>
</dbReference>
<dbReference type="AlphaFoldDB" id="A0A4R2SV33"/>
<proteinExistence type="inferred from homology"/>
<comment type="function">
    <text evidence="5 6">Cell division inhibitor that blocks the formation of polar Z ring septums. Rapidly oscillates between the poles of the cell to destabilize FtsZ filaments that have formed before they mature into polar Z rings. Prevents FtsZ polymerization.</text>
</comment>
<feature type="domain" description="Septum formation inhibitor MinC N-terminal" evidence="8">
    <location>
        <begin position="6"/>
        <end position="75"/>
    </location>
</feature>
<dbReference type="Gene3D" id="2.160.20.70">
    <property type="match status" value="1"/>
</dbReference>
<keyword evidence="2 6" id="KW-0132">Cell division</keyword>
<gene>
    <name evidence="6" type="primary">minC</name>
    <name evidence="9" type="ORF">EDC44_1244</name>
</gene>
<keyword evidence="3 6" id="KW-0717">Septation</keyword>
<evidence type="ECO:0000256" key="1">
    <source>
        <dbReference type="ARBA" id="ARBA00006291"/>
    </source>
</evidence>
<evidence type="ECO:0000256" key="3">
    <source>
        <dbReference type="ARBA" id="ARBA00023210"/>
    </source>
</evidence>
<dbReference type="Proteomes" id="UP000295763">
    <property type="component" value="Unassembled WGS sequence"/>
</dbReference>
<dbReference type="HAMAP" id="MF_00267">
    <property type="entry name" value="MinC"/>
    <property type="match status" value="1"/>
</dbReference>
<dbReference type="RefSeq" id="WP_131978199.1">
    <property type="nucleotide sequence ID" value="NZ_SLYB01000024.1"/>
</dbReference>
<dbReference type="PANTHER" id="PTHR34108:SF1">
    <property type="entry name" value="SEPTUM SITE-DETERMINING PROTEIN MINC"/>
    <property type="match status" value="1"/>
</dbReference>
<evidence type="ECO:0000259" key="7">
    <source>
        <dbReference type="Pfam" id="PF03775"/>
    </source>
</evidence>
<evidence type="ECO:0000256" key="4">
    <source>
        <dbReference type="ARBA" id="ARBA00023306"/>
    </source>
</evidence>
<evidence type="ECO:0000256" key="6">
    <source>
        <dbReference type="HAMAP-Rule" id="MF_00267"/>
    </source>
</evidence>
<evidence type="ECO:0000313" key="9">
    <source>
        <dbReference type="EMBL" id="TCP92204.1"/>
    </source>
</evidence>
<dbReference type="Gene3D" id="3.30.70.260">
    <property type="match status" value="1"/>
</dbReference>
<dbReference type="PANTHER" id="PTHR34108">
    <property type="entry name" value="SEPTUM SITE-DETERMINING PROTEIN MINC"/>
    <property type="match status" value="1"/>
</dbReference>
<dbReference type="EMBL" id="SLYB01000024">
    <property type="protein sequence ID" value="TCP92204.1"/>
    <property type="molecule type" value="Genomic_DNA"/>
</dbReference>
<comment type="subunit">
    <text evidence="6">Interacts with MinD and FtsZ.</text>
</comment>